<sequence length="315" mass="34659">MVPSARRRLACSQRTSKTLPATVVGSRPSFEQEIEMKQTRLAFRIATIRDIGAAQKAIDALRSFADVCGHSLSFPMLRHLSVVRALFRRLQCPWMKVNLIYAPPTYAPSRPRCLADSDPSRAGSVHLTASEDAISFVSSLLWVRVLLAVGHPSGSTPPLPALAHARYLVVVLHEDAFSLLHRSSVSYSYFCSRSPVGEVLPSLLLATMRVLGWIDVDVEAVIDCARRGCRAGRRLLTQVLPQLHPFTPYPPFRFQYLASAPLTGSIPILVLSFSMSFATPSRLLSAHSSFPEVVGRYAASFVGLETARSRFVAKL</sequence>
<proteinExistence type="predicted"/>
<keyword evidence="2" id="KW-1185">Reference proteome</keyword>
<comment type="caution">
    <text evidence="1">The sequence shown here is derived from an EMBL/GenBank/DDBJ whole genome shotgun (WGS) entry which is preliminary data.</text>
</comment>
<dbReference type="AlphaFoldDB" id="A0AAW0A6Y0"/>
<accession>A0AAW0A6Y0</accession>
<name>A0AAW0A6Y0_9AGAR</name>
<dbReference type="Proteomes" id="UP001362999">
    <property type="component" value="Unassembled WGS sequence"/>
</dbReference>
<protein>
    <recommendedName>
        <fullName evidence="3">Maturase</fullName>
    </recommendedName>
</protein>
<organism evidence="1 2">
    <name type="scientific">Favolaschia claudopus</name>
    <dbReference type="NCBI Taxonomy" id="2862362"/>
    <lineage>
        <taxon>Eukaryota</taxon>
        <taxon>Fungi</taxon>
        <taxon>Dikarya</taxon>
        <taxon>Basidiomycota</taxon>
        <taxon>Agaricomycotina</taxon>
        <taxon>Agaricomycetes</taxon>
        <taxon>Agaricomycetidae</taxon>
        <taxon>Agaricales</taxon>
        <taxon>Marasmiineae</taxon>
        <taxon>Mycenaceae</taxon>
        <taxon>Favolaschia</taxon>
    </lineage>
</organism>
<evidence type="ECO:0000313" key="2">
    <source>
        <dbReference type="Proteomes" id="UP001362999"/>
    </source>
</evidence>
<gene>
    <name evidence="1" type="ORF">R3P38DRAFT_1774023</name>
</gene>
<evidence type="ECO:0000313" key="1">
    <source>
        <dbReference type="EMBL" id="KAK7001872.1"/>
    </source>
</evidence>
<evidence type="ECO:0008006" key="3">
    <source>
        <dbReference type="Google" id="ProtNLM"/>
    </source>
</evidence>
<reference evidence="1 2" key="1">
    <citation type="journal article" date="2024" name="J Genomics">
        <title>Draft genome sequencing and assembly of Favolaschia claudopus CIRM-BRFM 2984 isolated from oak limbs.</title>
        <authorList>
            <person name="Navarro D."/>
            <person name="Drula E."/>
            <person name="Chaduli D."/>
            <person name="Cazenave R."/>
            <person name="Ahrendt S."/>
            <person name="Wang J."/>
            <person name="Lipzen A."/>
            <person name="Daum C."/>
            <person name="Barry K."/>
            <person name="Grigoriev I.V."/>
            <person name="Favel A."/>
            <person name="Rosso M.N."/>
            <person name="Martin F."/>
        </authorList>
    </citation>
    <scope>NUCLEOTIDE SEQUENCE [LARGE SCALE GENOMIC DNA]</scope>
    <source>
        <strain evidence="1 2">CIRM-BRFM 2984</strain>
    </source>
</reference>
<dbReference type="EMBL" id="JAWWNJ010000081">
    <property type="protein sequence ID" value="KAK7001872.1"/>
    <property type="molecule type" value="Genomic_DNA"/>
</dbReference>